<feature type="binding site" evidence="11">
    <location>
        <position position="214"/>
    </location>
    <ligand>
        <name>phosphate</name>
        <dbReference type="ChEBI" id="CHEBI:43474"/>
    </ligand>
</feature>
<dbReference type="NCBIfam" id="NF006054">
    <property type="entry name" value="PRK08202.1"/>
    <property type="match status" value="1"/>
</dbReference>
<comment type="similarity">
    <text evidence="3 10">Belongs to the PNP/MTAP phosphorylase family.</text>
</comment>
<feature type="domain" description="Nucleoside phosphorylase" evidence="12">
    <location>
        <begin position="36"/>
        <end position="272"/>
    </location>
</feature>
<feature type="binding site" evidence="11">
    <location>
        <position position="126"/>
    </location>
    <ligand>
        <name>phosphate</name>
        <dbReference type="ChEBI" id="CHEBI:43474"/>
    </ligand>
</feature>
<evidence type="ECO:0000256" key="4">
    <source>
        <dbReference type="ARBA" id="ARBA00011233"/>
    </source>
</evidence>
<dbReference type="Gene3D" id="3.40.50.1580">
    <property type="entry name" value="Nucleoside phosphorylase domain"/>
    <property type="match status" value="1"/>
</dbReference>
<reference evidence="13 14" key="1">
    <citation type="submission" date="2018-10" db="EMBL/GenBank/DDBJ databases">
        <title>Sequencing the genomes of 1000 actinobacteria strains.</title>
        <authorList>
            <person name="Klenk H.-P."/>
        </authorList>
    </citation>
    <scope>NUCLEOTIDE SEQUENCE [LARGE SCALE GENOMIC DNA]</scope>
    <source>
        <strain evidence="13 14">DSM 44343</strain>
    </source>
</reference>
<dbReference type="UniPathway" id="UPA00606"/>
<accession>A0A495K5N1</accession>
<evidence type="ECO:0000256" key="2">
    <source>
        <dbReference type="ARBA" id="ARBA00005058"/>
    </source>
</evidence>
<dbReference type="Proteomes" id="UP000274762">
    <property type="component" value="Unassembled WGS sequence"/>
</dbReference>
<feature type="binding site" evidence="11">
    <location>
        <begin position="94"/>
        <end position="96"/>
    </location>
    <ligand>
        <name>phosphate</name>
        <dbReference type="ChEBI" id="CHEBI:43474"/>
    </ligand>
</feature>
<evidence type="ECO:0000256" key="5">
    <source>
        <dbReference type="ARBA" id="ARBA00011886"/>
    </source>
</evidence>
<name>A0A495K5N1_WILMA</name>
<organism evidence="13 14">
    <name type="scientific">Williamsia marianensis</name>
    <dbReference type="NCBI Taxonomy" id="85044"/>
    <lineage>
        <taxon>Bacteria</taxon>
        <taxon>Bacillati</taxon>
        <taxon>Actinomycetota</taxon>
        <taxon>Actinomycetes</taxon>
        <taxon>Mycobacteriales</taxon>
        <taxon>Nocardiaceae</taxon>
        <taxon>Williamsia</taxon>
    </lineage>
</organism>
<dbReference type="PANTHER" id="PTHR11904:SF9">
    <property type="entry name" value="PURINE NUCLEOSIDE PHOSPHORYLASE-RELATED"/>
    <property type="match status" value="1"/>
</dbReference>
<evidence type="ECO:0000256" key="9">
    <source>
        <dbReference type="ARBA" id="ARBA00048556"/>
    </source>
</evidence>
<feature type="binding site" evidence="11">
    <location>
        <position position="74"/>
    </location>
    <ligand>
        <name>phosphate</name>
        <dbReference type="ChEBI" id="CHEBI:43474"/>
    </ligand>
</feature>
<dbReference type="NCBIfam" id="TIGR01698">
    <property type="entry name" value="PUNP"/>
    <property type="match status" value="1"/>
</dbReference>
<evidence type="ECO:0000256" key="6">
    <source>
        <dbReference type="ARBA" id="ARBA00013834"/>
    </source>
</evidence>
<dbReference type="GO" id="GO:0009116">
    <property type="term" value="P:nucleoside metabolic process"/>
    <property type="evidence" value="ECO:0007669"/>
    <property type="project" value="UniProtKB-UniRule"/>
</dbReference>
<evidence type="ECO:0000256" key="10">
    <source>
        <dbReference type="PIRNR" id="PIRNR000477"/>
    </source>
</evidence>
<dbReference type="EC" id="2.4.2.1" evidence="5 10"/>
<dbReference type="InterPro" id="IPR011269">
    <property type="entry name" value="PUNP"/>
</dbReference>
<comment type="pathway">
    <text evidence="2 10">Purine metabolism; purine nucleoside salvage.</text>
</comment>
<dbReference type="InterPro" id="IPR035994">
    <property type="entry name" value="Nucleoside_phosphorylase_sf"/>
</dbReference>
<evidence type="ECO:0000256" key="11">
    <source>
        <dbReference type="PIRSR" id="PIRSR000477-2"/>
    </source>
</evidence>
<feature type="binding site" evidence="11">
    <location>
        <position position="195"/>
    </location>
    <ligand>
        <name>a purine D-ribonucleoside</name>
        <dbReference type="ChEBI" id="CHEBI:142355"/>
    </ligand>
</feature>
<dbReference type="GO" id="GO:0005737">
    <property type="term" value="C:cytoplasm"/>
    <property type="evidence" value="ECO:0007669"/>
    <property type="project" value="TreeGrafter"/>
</dbReference>
<dbReference type="SUPFAM" id="SSF53167">
    <property type="entry name" value="Purine and uridine phosphorylases"/>
    <property type="match status" value="1"/>
</dbReference>
<evidence type="ECO:0000256" key="3">
    <source>
        <dbReference type="ARBA" id="ARBA00006751"/>
    </source>
</evidence>
<sequence>MAIDGADVDPSTDPRASAQTAAAAIAQQTGLDNHDVAVVLGSGWAPAADALGAAETSIPMATLPGFTPPSAEGHSGTVHSLHIGDKSVLVLLGRTHAYEGHPLANVVHAVRTAAAAGVRTLVLTNAAGGLRSDMTVGQPVLISDHLNLTGRSPLVGAQFVDLVNAYSPRLRGIAQSVDPSLAEGVYAGLPGPHYETPAEINMLRVIGADLVGMSTVHETIAARAEKLEVLGISLVTNLAAGITGEPLDHEEVLEVGRASATRMGHLLAQVIEKI</sequence>
<feature type="binding site" evidence="11">
    <location>
        <position position="42"/>
    </location>
    <ligand>
        <name>phosphate</name>
        <dbReference type="ChEBI" id="CHEBI:43474"/>
    </ligand>
</feature>
<dbReference type="NCBIfam" id="TIGR01697">
    <property type="entry name" value="PNPH-PUNA-XAPA"/>
    <property type="match status" value="1"/>
</dbReference>
<comment type="function">
    <text evidence="1">The purine nucleoside phosphorylases catalyze the phosphorolytic breakdown of the N-glycosidic bond in the beta-(deoxy)ribonucleoside molecules, with the formation of the corresponding free purine bases and pentose-1-phosphate. Cleaves guanosine, inosine, 2'-deoxyguanosine and 2'-deoxyinosine.</text>
</comment>
<evidence type="ECO:0000256" key="8">
    <source>
        <dbReference type="ARBA" id="ARBA00022679"/>
    </source>
</evidence>
<dbReference type="Pfam" id="PF01048">
    <property type="entry name" value="PNP_UDP_1"/>
    <property type="match status" value="1"/>
</dbReference>
<protein>
    <recommendedName>
        <fullName evidence="6 10">Purine nucleoside phosphorylase</fullName>
        <ecNumber evidence="5 10">2.4.2.1</ecNumber>
    </recommendedName>
    <alternativeName>
        <fullName evidence="10">Inosine-guanosine phosphorylase</fullName>
    </alternativeName>
</protein>
<keyword evidence="8 10" id="KW-0808">Transferase</keyword>
<feature type="binding site" evidence="11">
    <location>
        <position position="237"/>
    </location>
    <ligand>
        <name>a purine D-ribonucleoside</name>
        <dbReference type="ChEBI" id="CHEBI:142355"/>
    </ligand>
</feature>
<comment type="subunit">
    <text evidence="4">Homotrimer.</text>
</comment>
<dbReference type="EMBL" id="RBKV01000001">
    <property type="protein sequence ID" value="RKR96125.1"/>
    <property type="molecule type" value="Genomic_DNA"/>
</dbReference>
<dbReference type="InterPro" id="IPR011268">
    <property type="entry name" value="Purine_phosphorylase"/>
</dbReference>
<evidence type="ECO:0000259" key="12">
    <source>
        <dbReference type="Pfam" id="PF01048"/>
    </source>
</evidence>
<evidence type="ECO:0000313" key="13">
    <source>
        <dbReference type="EMBL" id="RKR96125.1"/>
    </source>
</evidence>
<dbReference type="CDD" id="cd09009">
    <property type="entry name" value="PNP-EcPNPII_like"/>
    <property type="match status" value="1"/>
</dbReference>
<evidence type="ECO:0000313" key="14">
    <source>
        <dbReference type="Proteomes" id="UP000274762"/>
    </source>
</evidence>
<dbReference type="GO" id="GO:0004731">
    <property type="term" value="F:purine-nucleoside phosphorylase activity"/>
    <property type="evidence" value="ECO:0007669"/>
    <property type="project" value="UniProtKB-UniRule"/>
</dbReference>
<keyword evidence="7 10" id="KW-0328">Glycosyltransferase</keyword>
<comment type="catalytic activity">
    <reaction evidence="9">
        <text>a purine 2'-deoxy-D-ribonucleoside + phosphate = a purine nucleobase + 2-deoxy-alpha-D-ribose 1-phosphate</text>
        <dbReference type="Rhea" id="RHEA:36431"/>
        <dbReference type="ChEBI" id="CHEBI:26386"/>
        <dbReference type="ChEBI" id="CHEBI:43474"/>
        <dbReference type="ChEBI" id="CHEBI:57259"/>
        <dbReference type="ChEBI" id="CHEBI:142361"/>
        <dbReference type="EC" id="2.4.2.1"/>
    </reaction>
</comment>
<dbReference type="AlphaFoldDB" id="A0A495K5N1"/>
<evidence type="ECO:0000256" key="7">
    <source>
        <dbReference type="ARBA" id="ARBA00022676"/>
    </source>
</evidence>
<dbReference type="PROSITE" id="PS01240">
    <property type="entry name" value="PNP_MTAP_2"/>
    <property type="match status" value="1"/>
</dbReference>
<dbReference type="RefSeq" id="WP_371850310.1">
    <property type="nucleotide sequence ID" value="NZ_CBCRXS010000005.1"/>
</dbReference>
<evidence type="ECO:0000256" key="1">
    <source>
        <dbReference type="ARBA" id="ARBA00002678"/>
    </source>
</evidence>
<dbReference type="PANTHER" id="PTHR11904">
    <property type="entry name" value="METHYLTHIOADENOSINE/PURINE NUCLEOSIDE PHOSPHORYLASE"/>
    <property type="match status" value="1"/>
</dbReference>
<dbReference type="InterPro" id="IPR000845">
    <property type="entry name" value="Nucleoside_phosphorylase_d"/>
</dbReference>
<gene>
    <name evidence="13" type="ORF">DFJ75_2964</name>
</gene>
<proteinExistence type="inferred from homology"/>
<dbReference type="InterPro" id="IPR018099">
    <property type="entry name" value="Purine_phosphorylase-2_CS"/>
</dbReference>
<comment type="caution">
    <text evidence="13">The sequence shown here is derived from an EMBL/GenBank/DDBJ whole genome shotgun (WGS) entry which is preliminary data.</text>
</comment>
<dbReference type="PIRSF" id="PIRSF000477">
    <property type="entry name" value="PurNPase"/>
    <property type="match status" value="1"/>
</dbReference>